<dbReference type="InterPro" id="IPR036271">
    <property type="entry name" value="Tet_transcr_reg_TetR-rel_C_sf"/>
</dbReference>
<proteinExistence type="predicted"/>
<dbReference type="GO" id="GO:0000976">
    <property type="term" value="F:transcription cis-regulatory region binding"/>
    <property type="evidence" value="ECO:0007669"/>
    <property type="project" value="TreeGrafter"/>
</dbReference>
<keyword evidence="1 2" id="KW-0238">DNA-binding</keyword>
<dbReference type="Pfam" id="PF00440">
    <property type="entry name" value="TetR_N"/>
    <property type="match status" value="1"/>
</dbReference>
<dbReference type="PANTHER" id="PTHR30055">
    <property type="entry name" value="HTH-TYPE TRANSCRIPTIONAL REGULATOR RUTR"/>
    <property type="match status" value="1"/>
</dbReference>
<comment type="caution">
    <text evidence="4">The sequence shown here is derived from an EMBL/GenBank/DDBJ whole genome shotgun (WGS) entry which is preliminary data.</text>
</comment>
<feature type="DNA-binding region" description="H-T-H motif" evidence="2">
    <location>
        <begin position="55"/>
        <end position="74"/>
    </location>
</feature>
<reference evidence="4 5" key="1">
    <citation type="submission" date="2018-02" db="EMBL/GenBank/DDBJ databases">
        <title>8 Nocardia nova and 1 Nocardia cyriacigeorgica strain used for evolution to TMP-SMX.</title>
        <authorList>
            <person name="Mehta H."/>
            <person name="Weng J."/>
            <person name="Shamoo Y."/>
        </authorList>
    </citation>
    <scope>NUCLEOTIDE SEQUENCE [LARGE SCALE GENOMIC DNA]</scope>
    <source>
        <strain evidence="4 5">MDA3139</strain>
    </source>
</reference>
<dbReference type="PRINTS" id="PR00455">
    <property type="entry name" value="HTHTETR"/>
</dbReference>
<dbReference type="Gene3D" id="1.10.10.60">
    <property type="entry name" value="Homeodomain-like"/>
    <property type="match status" value="1"/>
</dbReference>
<feature type="domain" description="HTH tetR-type" evidence="3">
    <location>
        <begin position="32"/>
        <end position="92"/>
    </location>
</feature>
<dbReference type="InterPro" id="IPR009057">
    <property type="entry name" value="Homeodomain-like_sf"/>
</dbReference>
<evidence type="ECO:0000256" key="2">
    <source>
        <dbReference type="PROSITE-ProRule" id="PRU00335"/>
    </source>
</evidence>
<dbReference type="EMBL" id="PSZC01000022">
    <property type="protein sequence ID" value="PPJ35341.1"/>
    <property type="molecule type" value="Genomic_DNA"/>
</dbReference>
<organism evidence="4 5">
    <name type="scientific">Nocardia nova</name>
    <dbReference type="NCBI Taxonomy" id="37330"/>
    <lineage>
        <taxon>Bacteria</taxon>
        <taxon>Bacillati</taxon>
        <taxon>Actinomycetota</taxon>
        <taxon>Actinomycetes</taxon>
        <taxon>Mycobacteriales</taxon>
        <taxon>Nocardiaceae</taxon>
        <taxon>Nocardia</taxon>
    </lineage>
</organism>
<name>A0A2S6AJF0_9NOCA</name>
<evidence type="ECO:0000256" key="1">
    <source>
        <dbReference type="ARBA" id="ARBA00023125"/>
    </source>
</evidence>
<dbReference type="GO" id="GO:0003700">
    <property type="term" value="F:DNA-binding transcription factor activity"/>
    <property type="evidence" value="ECO:0007669"/>
    <property type="project" value="TreeGrafter"/>
</dbReference>
<evidence type="ECO:0000313" key="4">
    <source>
        <dbReference type="EMBL" id="PPJ35341.1"/>
    </source>
</evidence>
<evidence type="ECO:0000259" key="3">
    <source>
        <dbReference type="PROSITE" id="PS50977"/>
    </source>
</evidence>
<dbReference type="InterPro" id="IPR001647">
    <property type="entry name" value="HTH_TetR"/>
</dbReference>
<evidence type="ECO:0000313" key="5">
    <source>
        <dbReference type="Proteomes" id="UP000239874"/>
    </source>
</evidence>
<dbReference type="PANTHER" id="PTHR30055:SF209">
    <property type="entry name" value="POSSIBLE TRANSCRIPTIONAL REGULATORY PROTEIN (PROBABLY TETR-FAMILY)"/>
    <property type="match status" value="1"/>
</dbReference>
<dbReference type="AlphaFoldDB" id="A0A2S6AJF0"/>
<dbReference type="OrthoDB" id="7186128at2"/>
<sequence>MSWRRSTVEHMTDSATPDKVEAARLRGERRRQRTRVALLDAAEQLLSDRSADAVRMEDVAALAGISPASVYVHFGTKDALVAAVIERLLDTSLASLTAAYTSEGSAFEQVQRAGVAFMQLLLDHPALIRHLSATVPSESHTLIDAAVVERIELLRHAFEKRIQTAVDAGEIAPLDSRLLSFFLFGAWQGVAALALRRDALRLTPEEVERCITQASQVLVSGATLRARD</sequence>
<dbReference type="Gene3D" id="1.10.357.10">
    <property type="entry name" value="Tetracycline Repressor, domain 2"/>
    <property type="match status" value="1"/>
</dbReference>
<dbReference type="Proteomes" id="UP000239874">
    <property type="component" value="Unassembled WGS sequence"/>
</dbReference>
<dbReference type="InterPro" id="IPR050109">
    <property type="entry name" value="HTH-type_TetR-like_transc_reg"/>
</dbReference>
<protein>
    <submittedName>
        <fullName evidence="4">TetR/AcrR family transcriptional regulator</fullName>
    </submittedName>
</protein>
<gene>
    <name evidence="4" type="ORF">C5E45_26125</name>
</gene>
<dbReference type="PROSITE" id="PS50977">
    <property type="entry name" value="HTH_TETR_2"/>
    <property type="match status" value="1"/>
</dbReference>
<accession>A0A2S6AJF0</accession>
<dbReference type="SUPFAM" id="SSF48498">
    <property type="entry name" value="Tetracyclin repressor-like, C-terminal domain"/>
    <property type="match status" value="1"/>
</dbReference>
<dbReference type="SUPFAM" id="SSF46689">
    <property type="entry name" value="Homeodomain-like"/>
    <property type="match status" value="1"/>
</dbReference>